<organism evidence="2 3">
    <name type="scientific">Thiohalobacter thiocyanaticus</name>
    <dbReference type="NCBI Taxonomy" id="585455"/>
    <lineage>
        <taxon>Bacteria</taxon>
        <taxon>Pseudomonadati</taxon>
        <taxon>Pseudomonadota</taxon>
        <taxon>Gammaproteobacteria</taxon>
        <taxon>Thiohalobacterales</taxon>
        <taxon>Thiohalobacteraceae</taxon>
        <taxon>Thiohalobacter</taxon>
    </lineage>
</organism>
<name>A0A1Z4VNT2_9GAMM</name>
<dbReference type="Proteomes" id="UP000218765">
    <property type="component" value="Chromosome"/>
</dbReference>
<feature type="domain" description="Transglutaminase-like" evidence="1">
    <location>
        <begin position="159"/>
        <end position="219"/>
    </location>
</feature>
<dbReference type="Pfam" id="PF01841">
    <property type="entry name" value="Transglut_core"/>
    <property type="match status" value="1"/>
</dbReference>
<dbReference type="InterPro" id="IPR038765">
    <property type="entry name" value="Papain-like_cys_pep_sf"/>
</dbReference>
<evidence type="ECO:0000313" key="3">
    <source>
        <dbReference type="Proteomes" id="UP000218765"/>
    </source>
</evidence>
<dbReference type="SMART" id="SM00460">
    <property type="entry name" value="TGc"/>
    <property type="match status" value="1"/>
</dbReference>
<reference evidence="2 3" key="1">
    <citation type="submission" date="2017-05" db="EMBL/GenBank/DDBJ databases">
        <title>Thiocyanate degradation by Thiohalobacter thiocyanaticus FOKN1.</title>
        <authorList>
            <person name="Oshiki M."/>
            <person name="Fukushima T."/>
            <person name="Kawano S."/>
            <person name="Nakagawa J."/>
        </authorList>
    </citation>
    <scope>NUCLEOTIDE SEQUENCE [LARGE SCALE GENOMIC DNA]</scope>
    <source>
        <strain evidence="2 3">FOKN1</strain>
    </source>
</reference>
<dbReference type="EMBL" id="AP018052">
    <property type="protein sequence ID" value="BAZ93082.1"/>
    <property type="molecule type" value="Genomic_DNA"/>
</dbReference>
<dbReference type="SUPFAM" id="SSF54001">
    <property type="entry name" value="Cysteine proteinases"/>
    <property type="match status" value="1"/>
</dbReference>
<sequence>MWIRTTCNLEFRLEVPTPLILMLRARSSARQWIARESYSLIPNVPVQEYTDIFGNLCQRLIAPAGEFQVRTSAVAILNVSPDQAPVGGFVDIPDLPDTAMMYLLPSRYCESDRFGNMAREIVAGLPLGYPQVAGISDWIRSSIRYAPGTSAFPISAVEVNLQGQGVCRDLSHLGIALCRALSIPARMVVGYLHELDPMDMHSWFEAYIGNRWHTFDPSCSSLHDGARLAVAYGRDAADVAIYTQFGPPARFSDMEVTVQQLENAPD</sequence>
<dbReference type="Gene3D" id="2.60.40.2250">
    <property type="match status" value="1"/>
</dbReference>
<dbReference type="Gene3D" id="3.10.620.30">
    <property type="match status" value="1"/>
</dbReference>
<protein>
    <submittedName>
        <fullName evidence="2">Putative cysteine protease</fullName>
    </submittedName>
</protein>
<keyword evidence="2" id="KW-0645">Protease</keyword>
<dbReference type="InterPro" id="IPR002931">
    <property type="entry name" value="Transglutaminase-like"/>
</dbReference>
<dbReference type="PANTHER" id="PTHR33490:SF12">
    <property type="entry name" value="BLL5557 PROTEIN"/>
    <property type="match status" value="1"/>
</dbReference>
<dbReference type="AlphaFoldDB" id="A0A1Z4VNT2"/>
<proteinExistence type="predicted"/>
<evidence type="ECO:0000313" key="2">
    <source>
        <dbReference type="EMBL" id="BAZ93082.1"/>
    </source>
</evidence>
<gene>
    <name evidence="2" type="ORF">FOKN1_0680</name>
</gene>
<dbReference type="RefSeq" id="WP_096364758.1">
    <property type="nucleotide sequence ID" value="NZ_AP018052.1"/>
</dbReference>
<dbReference type="GO" id="GO:0008233">
    <property type="term" value="F:peptidase activity"/>
    <property type="evidence" value="ECO:0007669"/>
    <property type="project" value="UniProtKB-KW"/>
</dbReference>
<accession>A0A1Z4VNT2</accession>
<keyword evidence="2" id="KW-0378">Hydrolase</keyword>
<dbReference type="OrthoDB" id="9804872at2"/>
<dbReference type="PANTHER" id="PTHR33490">
    <property type="entry name" value="BLR5614 PROTEIN-RELATED"/>
    <property type="match status" value="1"/>
</dbReference>
<keyword evidence="3" id="KW-1185">Reference proteome</keyword>
<dbReference type="GO" id="GO:0006508">
    <property type="term" value="P:proteolysis"/>
    <property type="evidence" value="ECO:0007669"/>
    <property type="project" value="UniProtKB-KW"/>
</dbReference>
<dbReference type="KEGG" id="ttc:FOKN1_0680"/>
<evidence type="ECO:0000259" key="1">
    <source>
        <dbReference type="SMART" id="SM00460"/>
    </source>
</evidence>